<comment type="caution">
    <text evidence="1">The sequence shown here is derived from an EMBL/GenBank/DDBJ whole genome shotgun (WGS) entry which is preliminary data.</text>
</comment>
<dbReference type="Proteomes" id="UP001153269">
    <property type="component" value="Unassembled WGS sequence"/>
</dbReference>
<dbReference type="EMBL" id="CADEAL010000535">
    <property type="protein sequence ID" value="CAB1421635.1"/>
    <property type="molecule type" value="Genomic_DNA"/>
</dbReference>
<name>A0A9N7Y7W0_PLEPL</name>
<gene>
    <name evidence="1" type="ORF">PLEPLA_LOCUS9522</name>
</gene>
<proteinExistence type="predicted"/>
<evidence type="ECO:0000313" key="2">
    <source>
        <dbReference type="Proteomes" id="UP001153269"/>
    </source>
</evidence>
<dbReference type="AlphaFoldDB" id="A0A9N7Y7W0"/>
<accession>A0A9N7Y7W0</accession>
<sequence>MGPRGKQCHVKVTLQGKRRRGPCDPPCRPLDQASCPLSLGPAETATAYPRPKAILGHLRAIPVSTGYRPVDWTWGSVCSFSVGFNHISEWGLCGKDPPDV</sequence>
<protein>
    <submittedName>
        <fullName evidence="1">Uncharacterized protein</fullName>
    </submittedName>
</protein>
<keyword evidence="2" id="KW-1185">Reference proteome</keyword>
<organism evidence="1 2">
    <name type="scientific">Pleuronectes platessa</name>
    <name type="common">European plaice</name>
    <dbReference type="NCBI Taxonomy" id="8262"/>
    <lineage>
        <taxon>Eukaryota</taxon>
        <taxon>Metazoa</taxon>
        <taxon>Chordata</taxon>
        <taxon>Craniata</taxon>
        <taxon>Vertebrata</taxon>
        <taxon>Euteleostomi</taxon>
        <taxon>Actinopterygii</taxon>
        <taxon>Neopterygii</taxon>
        <taxon>Teleostei</taxon>
        <taxon>Neoteleostei</taxon>
        <taxon>Acanthomorphata</taxon>
        <taxon>Carangaria</taxon>
        <taxon>Pleuronectiformes</taxon>
        <taxon>Pleuronectoidei</taxon>
        <taxon>Pleuronectidae</taxon>
        <taxon>Pleuronectes</taxon>
    </lineage>
</organism>
<evidence type="ECO:0000313" key="1">
    <source>
        <dbReference type="EMBL" id="CAB1421635.1"/>
    </source>
</evidence>
<reference evidence="1" key="1">
    <citation type="submission" date="2020-03" db="EMBL/GenBank/DDBJ databases">
        <authorList>
            <person name="Weist P."/>
        </authorList>
    </citation>
    <scope>NUCLEOTIDE SEQUENCE</scope>
</reference>